<dbReference type="RefSeq" id="WP_115690024.1">
    <property type="nucleotide sequence ID" value="NZ_CP031417.1"/>
</dbReference>
<feature type="transmembrane region" description="Helical" evidence="6">
    <location>
        <begin position="218"/>
        <end position="236"/>
    </location>
</feature>
<evidence type="ECO:0000256" key="2">
    <source>
        <dbReference type="ARBA" id="ARBA00007511"/>
    </source>
</evidence>
<dbReference type="PANTHER" id="PTHR30238">
    <property type="entry name" value="MEMBRANE BOUND PREDICTED REDOX MODULATOR"/>
    <property type="match status" value="1"/>
</dbReference>
<feature type="transmembrane region" description="Helical" evidence="6">
    <location>
        <begin position="127"/>
        <end position="147"/>
    </location>
</feature>
<dbReference type="InterPro" id="IPR005496">
    <property type="entry name" value="Integral_membrane_TerC"/>
</dbReference>
<name>A0A345ZU09_9HYPH</name>
<protein>
    <submittedName>
        <fullName evidence="7">TerC family protein</fullName>
    </submittedName>
</protein>
<comment type="subcellular location">
    <subcellularLocation>
        <location evidence="1">Membrane</location>
        <topology evidence="1">Multi-pass membrane protein</topology>
    </subcellularLocation>
</comment>
<feature type="transmembrane region" description="Helical" evidence="6">
    <location>
        <begin position="87"/>
        <end position="106"/>
    </location>
</feature>
<proteinExistence type="inferred from homology"/>
<keyword evidence="3 6" id="KW-0812">Transmembrane</keyword>
<feature type="transmembrane region" description="Helical" evidence="6">
    <location>
        <begin position="12"/>
        <end position="38"/>
    </location>
</feature>
<gene>
    <name evidence="7" type="ORF">DW352_07685</name>
</gene>
<keyword evidence="8" id="KW-1185">Reference proteome</keyword>
<dbReference type="AlphaFoldDB" id="A0A345ZU09"/>
<evidence type="ECO:0000313" key="7">
    <source>
        <dbReference type="EMBL" id="AXK80406.1"/>
    </source>
</evidence>
<feature type="transmembrane region" description="Helical" evidence="6">
    <location>
        <begin position="59"/>
        <end position="81"/>
    </location>
</feature>
<dbReference type="KEGG" id="ptaw:DW352_07685"/>
<accession>A0A345ZU09</accession>
<keyword evidence="4 6" id="KW-1133">Transmembrane helix</keyword>
<comment type="similarity">
    <text evidence="2">Belongs to the TerC family.</text>
</comment>
<dbReference type="Proteomes" id="UP000254889">
    <property type="component" value="Chromosome"/>
</dbReference>
<feature type="transmembrane region" description="Helical" evidence="6">
    <location>
        <begin position="190"/>
        <end position="212"/>
    </location>
</feature>
<feature type="transmembrane region" description="Helical" evidence="6">
    <location>
        <begin position="159"/>
        <end position="178"/>
    </location>
</feature>
<evidence type="ECO:0000256" key="1">
    <source>
        <dbReference type="ARBA" id="ARBA00004141"/>
    </source>
</evidence>
<evidence type="ECO:0000313" key="8">
    <source>
        <dbReference type="Proteomes" id="UP000254889"/>
    </source>
</evidence>
<evidence type="ECO:0000256" key="3">
    <source>
        <dbReference type="ARBA" id="ARBA00022692"/>
    </source>
</evidence>
<dbReference type="GO" id="GO:0016020">
    <property type="term" value="C:membrane"/>
    <property type="evidence" value="ECO:0007669"/>
    <property type="project" value="UniProtKB-SubCell"/>
</dbReference>
<dbReference type="PANTHER" id="PTHR30238:SF4">
    <property type="entry name" value="SLL1022 PROTEIN"/>
    <property type="match status" value="1"/>
</dbReference>
<evidence type="ECO:0000256" key="4">
    <source>
        <dbReference type="ARBA" id="ARBA00022989"/>
    </source>
</evidence>
<dbReference type="EMBL" id="CP031417">
    <property type="protein sequence ID" value="AXK80406.1"/>
    <property type="molecule type" value="Genomic_DNA"/>
</dbReference>
<dbReference type="OrthoDB" id="9805314at2"/>
<keyword evidence="5 6" id="KW-0472">Membrane</keyword>
<dbReference type="Pfam" id="PF03741">
    <property type="entry name" value="TerC"/>
    <property type="match status" value="1"/>
</dbReference>
<sequence length="246" mass="26654">MNDLLILAGDPAAWAALAMLIVMEVVLGIDNLIFIAILTNRLPEHQRALGRRLGIGLALILRLALLGSVAFIVTLTAPLFSVFGQGLSWRDLILIAGGLFLMWKATKEIHHRVDPDPGPDMFDRKDVTLGFASALGQIVMLDLVFSVDSIITAVGMTEHIEIMVIAVVVAVLVMMLAANPLANFINANPTIVMLALGFLLMIGMTLIAEGFGAHVPKGYVYAAMAFSALVEALNMLERRARRRLRS</sequence>
<evidence type="ECO:0000256" key="6">
    <source>
        <dbReference type="SAM" id="Phobius"/>
    </source>
</evidence>
<organism evidence="7 8">
    <name type="scientific">Pseudolabrys taiwanensis</name>
    <dbReference type="NCBI Taxonomy" id="331696"/>
    <lineage>
        <taxon>Bacteria</taxon>
        <taxon>Pseudomonadati</taxon>
        <taxon>Pseudomonadota</taxon>
        <taxon>Alphaproteobacteria</taxon>
        <taxon>Hyphomicrobiales</taxon>
        <taxon>Xanthobacteraceae</taxon>
        <taxon>Pseudolabrys</taxon>
    </lineage>
</organism>
<reference evidence="7 8" key="1">
    <citation type="submission" date="2018-07" db="EMBL/GenBank/DDBJ databases">
        <authorList>
            <person name="Quirk P.G."/>
            <person name="Krulwich T.A."/>
        </authorList>
    </citation>
    <scope>NUCLEOTIDE SEQUENCE [LARGE SCALE GENOMIC DNA]</scope>
    <source>
        <strain evidence="7 8">CC-BB4</strain>
    </source>
</reference>
<evidence type="ECO:0000256" key="5">
    <source>
        <dbReference type="ARBA" id="ARBA00023136"/>
    </source>
</evidence>